<dbReference type="NCBIfam" id="TIGR00932">
    <property type="entry name" value="2a37"/>
    <property type="match status" value="1"/>
</dbReference>
<dbReference type="Proteomes" id="UP000287023">
    <property type="component" value="Unassembled WGS sequence"/>
</dbReference>
<feature type="compositionally biased region" description="Basic and acidic residues" evidence="11">
    <location>
        <begin position="608"/>
        <end position="617"/>
    </location>
</feature>
<evidence type="ECO:0000259" key="13">
    <source>
        <dbReference type="PROSITE" id="PS51201"/>
    </source>
</evidence>
<dbReference type="SUPFAM" id="SSF51735">
    <property type="entry name" value="NAD(P)-binding Rossmann-fold domains"/>
    <property type="match status" value="1"/>
</dbReference>
<dbReference type="EMBL" id="RZHF01000014">
    <property type="protein sequence ID" value="RUR31635.1"/>
    <property type="molecule type" value="Genomic_DNA"/>
</dbReference>
<dbReference type="GO" id="GO:0008324">
    <property type="term" value="F:monoatomic cation transmembrane transporter activity"/>
    <property type="evidence" value="ECO:0007669"/>
    <property type="project" value="InterPro"/>
</dbReference>
<dbReference type="InterPro" id="IPR036291">
    <property type="entry name" value="NAD(P)-bd_dom_sf"/>
</dbReference>
<dbReference type="FunFam" id="3.40.50.720:FF:000036">
    <property type="entry name" value="Glutathione-regulated potassium-efflux system protein KefB"/>
    <property type="match status" value="1"/>
</dbReference>
<feature type="transmembrane region" description="Helical" evidence="12">
    <location>
        <begin position="281"/>
        <end position="302"/>
    </location>
</feature>
<evidence type="ECO:0000313" key="15">
    <source>
        <dbReference type="Proteomes" id="UP000287023"/>
    </source>
</evidence>
<evidence type="ECO:0000256" key="8">
    <source>
        <dbReference type="ARBA" id="ARBA00022989"/>
    </source>
</evidence>
<comment type="subcellular location">
    <subcellularLocation>
        <location evidence="1">Endomembrane system</location>
        <topology evidence="1">Multi-pass membrane protein</topology>
    </subcellularLocation>
</comment>
<feature type="transmembrane region" description="Helical" evidence="12">
    <location>
        <begin position="85"/>
        <end position="107"/>
    </location>
</feature>
<keyword evidence="5" id="KW-0633">Potassium transport</keyword>
<feature type="transmembrane region" description="Helical" evidence="12">
    <location>
        <begin position="113"/>
        <end position="134"/>
    </location>
</feature>
<feature type="transmembrane region" description="Helical" evidence="12">
    <location>
        <begin position="30"/>
        <end position="48"/>
    </location>
</feature>
<evidence type="ECO:0000256" key="5">
    <source>
        <dbReference type="ARBA" id="ARBA00022538"/>
    </source>
</evidence>
<keyword evidence="15" id="KW-1185">Reference proteome</keyword>
<feature type="transmembrane region" description="Helical" evidence="12">
    <location>
        <begin position="6"/>
        <end position="23"/>
    </location>
</feature>
<dbReference type="PANTHER" id="PTHR46157:SF4">
    <property type="entry name" value="K(+) EFFLUX ANTIPORTER 3, CHLOROPLASTIC"/>
    <property type="match status" value="1"/>
</dbReference>
<dbReference type="GO" id="GO:0006813">
    <property type="term" value="P:potassium ion transport"/>
    <property type="evidence" value="ECO:0007669"/>
    <property type="project" value="UniProtKB-KW"/>
</dbReference>
<keyword evidence="10 12" id="KW-0472">Membrane</keyword>
<dbReference type="Gene3D" id="1.20.1530.20">
    <property type="match status" value="1"/>
</dbReference>
<dbReference type="Gene3D" id="3.40.50.720">
    <property type="entry name" value="NAD(P)-binding Rossmann-like Domain"/>
    <property type="match status" value="1"/>
</dbReference>
<dbReference type="OrthoDB" id="9781411at2"/>
<dbReference type="GO" id="GO:0012505">
    <property type="term" value="C:endomembrane system"/>
    <property type="evidence" value="ECO:0007669"/>
    <property type="project" value="UniProtKB-SubCell"/>
</dbReference>
<feature type="transmembrane region" description="Helical" evidence="12">
    <location>
        <begin position="251"/>
        <end position="269"/>
    </location>
</feature>
<keyword evidence="4" id="KW-0050">Antiport</keyword>
<dbReference type="Pfam" id="PF00999">
    <property type="entry name" value="Na_H_Exchanger"/>
    <property type="match status" value="1"/>
</dbReference>
<dbReference type="AlphaFoldDB" id="A0A3S0XW73"/>
<keyword evidence="7" id="KW-0630">Potassium</keyword>
<feature type="transmembrane region" description="Helical" evidence="12">
    <location>
        <begin position="371"/>
        <end position="390"/>
    </location>
</feature>
<comment type="similarity">
    <text evidence="2">Belongs to the monovalent cation:proton antiporter 2 (CPA2) transporter (TC 2.A.37) family.</text>
</comment>
<dbReference type="InterPro" id="IPR038770">
    <property type="entry name" value="Na+/solute_symporter_sf"/>
</dbReference>
<comment type="caution">
    <text evidence="14">The sequence shown here is derived from an EMBL/GenBank/DDBJ whole genome shotgun (WGS) entry which is preliminary data.</text>
</comment>
<dbReference type="GO" id="GO:0015297">
    <property type="term" value="F:antiporter activity"/>
    <property type="evidence" value="ECO:0007669"/>
    <property type="project" value="UniProtKB-KW"/>
</dbReference>
<evidence type="ECO:0000256" key="2">
    <source>
        <dbReference type="ARBA" id="ARBA00005551"/>
    </source>
</evidence>
<accession>A0A3S0XW73</accession>
<dbReference type="GO" id="GO:1902600">
    <property type="term" value="P:proton transmembrane transport"/>
    <property type="evidence" value="ECO:0007669"/>
    <property type="project" value="InterPro"/>
</dbReference>
<evidence type="ECO:0000256" key="12">
    <source>
        <dbReference type="SAM" id="Phobius"/>
    </source>
</evidence>
<protein>
    <submittedName>
        <fullName evidence="14">Potassium transporter</fullName>
    </submittedName>
</protein>
<evidence type="ECO:0000313" key="14">
    <source>
        <dbReference type="EMBL" id="RUR31635.1"/>
    </source>
</evidence>
<sequence length="628" mass="68301">MTAYFIQAFIYLLAAVIAVPLAKRFGLGSVLGYLVAGVAIGPVFGLVGQETNTIQHFAEFGVVMMLFLVGMELDPKSLWAMRVRLVGLGGLQVVITAVAGSLIAFWLGLVWQTALAVGLIFALSSTAIVLQTLNEKGLAKTEGGRSAFSVLLFQDIAVIPMLALIPLLALPELMGAGGGDDHSSFNLVSHLPGWAHASVVIGAVAAVIAGGYYLGPPLFRYVVGAGLREIFTATALMVVIGIAALMSLVNLSPALGAFLAGVVLANSEFKHELEANIEPFKGLLLGLFFITVGAGIDFEVLAAEWGTVLALGVAVIVVKAVVLLALALLFRIKGSNFWLFALSLAQAGEFGFVLLTYSVQNSVIPPETAQILSLVVALSMFLTPLLFIAYDRLVLPRYRSDKENDRDADDIEEQAPVIVAGVGRFGQIVCRLLRANNIPMVVLDLELEQIENSRRINIKSYFGDASRSDLLERAGIENARLLVVAIDDRERAVQMIRHVKHYYPNVWILARAFDRGHGYQLREAGADDVVSETYHSALELGGHALTAMGVHPMRAKQMTWSFVQNEEAHEDELFEAWKEIEGGISFSPRYGELFMKLEESLNTAMHQDWQEPSREDVPTWTPPEEGQR</sequence>
<feature type="transmembrane region" description="Helical" evidence="12">
    <location>
        <begin position="337"/>
        <end position="359"/>
    </location>
</feature>
<evidence type="ECO:0000256" key="3">
    <source>
        <dbReference type="ARBA" id="ARBA00022448"/>
    </source>
</evidence>
<keyword evidence="9" id="KW-0406">Ion transport</keyword>
<feature type="domain" description="RCK N-terminal" evidence="13">
    <location>
        <begin position="414"/>
        <end position="531"/>
    </location>
</feature>
<dbReference type="PANTHER" id="PTHR46157">
    <property type="entry name" value="K(+) EFFLUX ANTIPORTER 3, CHLOROPLASTIC"/>
    <property type="match status" value="1"/>
</dbReference>
<dbReference type="InterPro" id="IPR003148">
    <property type="entry name" value="RCK_N"/>
</dbReference>
<feature type="transmembrane region" description="Helical" evidence="12">
    <location>
        <begin position="54"/>
        <end position="73"/>
    </location>
</feature>
<dbReference type="PROSITE" id="PS51201">
    <property type="entry name" value="RCK_N"/>
    <property type="match status" value="1"/>
</dbReference>
<evidence type="ECO:0000256" key="7">
    <source>
        <dbReference type="ARBA" id="ARBA00022958"/>
    </source>
</evidence>
<dbReference type="InterPro" id="IPR006153">
    <property type="entry name" value="Cation/H_exchanger_TM"/>
</dbReference>
<gene>
    <name evidence="14" type="ORF">ELY38_09200</name>
</gene>
<proteinExistence type="inferred from homology"/>
<evidence type="ECO:0000256" key="11">
    <source>
        <dbReference type="SAM" id="MobiDB-lite"/>
    </source>
</evidence>
<dbReference type="Pfam" id="PF02254">
    <property type="entry name" value="TrkA_N"/>
    <property type="match status" value="1"/>
</dbReference>
<dbReference type="RefSeq" id="WP_127061565.1">
    <property type="nucleotide sequence ID" value="NZ_RZHF01000014.1"/>
</dbReference>
<keyword evidence="8 12" id="KW-1133">Transmembrane helix</keyword>
<feature type="transmembrane region" description="Helical" evidence="12">
    <location>
        <begin position="191"/>
        <end position="214"/>
    </location>
</feature>
<name>A0A3S0XW73_9GAMM</name>
<feature type="transmembrane region" description="Helical" evidence="12">
    <location>
        <begin position="308"/>
        <end position="330"/>
    </location>
</feature>
<evidence type="ECO:0000256" key="9">
    <source>
        <dbReference type="ARBA" id="ARBA00023065"/>
    </source>
</evidence>
<feature type="region of interest" description="Disordered" evidence="11">
    <location>
        <begin position="605"/>
        <end position="628"/>
    </location>
</feature>
<evidence type="ECO:0000256" key="1">
    <source>
        <dbReference type="ARBA" id="ARBA00004127"/>
    </source>
</evidence>
<dbReference type="InterPro" id="IPR004771">
    <property type="entry name" value="K/H_exchanger"/>
</dbReference>
<evidence type="ECO:0000256" key="4">
    <source>
        <dbReference type="ARBA" id="ARBA00022449"/>
    </source>
</evidence>
<keyword evidence="3" id="KW-0813">Transport</keyword>
<keyword evidence="6 12" id="KW-0812">Transmembrane</keyword>
<organism evidence="14 15">
    <name type="scientific">Vreelandella nanhaiensis</name>
    <dbReference type="NCBI Taxonomy" id="1258546"/>
    <lineage>
        <taxon>Bacteria</taxon>
        <taxon>Pseudomonadati</taxon>
        <taxon>Pseudomonadota</taxon>
        <taxon>Gammaproteobacteria</taxon>
        <taxon>Oceanospirillales</taxon>
        <taxon>Halomonadaceae</taxon>
        <taxon>Vreelandella</taxon>
    </lineage>
</organism>
<feature type="transmembrane region" description="Helical" evidence="12">
    <location>
        <begin position="146"/>
        <end position="171"/>
    </location>
</feature>
<feature type="transmembrane region" description="Helical" evidence="12">
    <location>
        <begin position="226"/>
        <end position="245"/>
    </location>
</feature>
<dbReference type="GO" id="GO:0005886">
    <property type="term" value="C:plasma membrane"/>
    <property type="evidence" value="ECO:0007669"/>
    <property type="project" value="TreeGrafter"/>
</dbReference>
<evidence type="ECO:0000256" key="6">
    <source>
        <dbReference type="ARBA" id="ARBA00022692"/>
    </source>
</evidence>
<evidence type="ECO:0000256" key="10">
    <source>
        <dbReference type="ARBA" id="ARBA00023136"/>
    </source>
</evidence>
<reference evidence="14 15" key="1">
    <citation type="submission" date="2018-12" db="EMBL/GenBank/DDBJ databases">
        <title>three novel Halomonas strain isolated from plants.</title>
        <authorList>
            <person name="Sun C."/>
        </authorList>
    </citation>
    <scope>NUCLEOTIDE SEQUENCE [LARGE SCALE GENOMIC DNA]</scope>
    <source>
        <strain evidence="14 15">JCM 18142</strain>
    </source>
</reference>